<protein>
    <submittedName>
        <fullName evidence="3">Uncharacterized protein</fullName>
    </submittedName>
</protein>
<dbReference type="SMART" id="SM00710">
    <property type="entry name" value="PbH1"/>
    <property type="match status" value="9"/>
</dbReference>
<reference evidence="4" key="1">
    <citation type="journal article" date="2019" name="Int. J. Syst. Evol. Microbiol.">
        <title>The Global Catalogue of Microorganisms (GCM) 10K type strain sequencing project: providing services to taxonomists for standard genome sequencing and annotation.</title>
        <authorList>
            <consortium name="The Broad Institute Genomics Platform"/>
            <consortium name="The Broad Institute Genome Sequencing Center for Infectious Disease"/>
            <person name="Wu L."/>
            <person name="Ma J."/>
        </authorList>
    </citation>
    <scope>NUCLEOTIDE SEQUENCE [LARGE SCALE GENOMIC DNA]</scope>
    <source>
        <strain evidence="4">TISTR 1511</strain>
    </source>
</reference>
<dbReference type="PANTHER" id="PTHR11319">
    <property type="entry name" value="G PROTEIN-COUPLED RECEPTOR-RELATED"/>
    <property type="match status" value="1"/>
</dbReference>
<feature type="compositionally biased region" description="Low complexity" evidence="1">
    <location>
        <begin position="651"/>
        <end position="697"/>
    </location>
</feature>
<evidence type="ECO:0000256" key="1">
    <source>
        <dbReference type="SAM" id="MobiDB-lite"/>
    </source>
</evidence>
<dbReference type="Proteomes" id="UP001597453">
    <property type="component" value="Unassembled WGS sequence"/>
</dbReference>
<organism evidence="3 4">
    <name type="scientific">Gulosibacter bifidus</name>
    <dbReference type="NCBI Taxonomy" id="272239"/>
    <lineage>
        <taxon>Bacteria</taxon>
        <taxon>Bacillati</taxon>
        <taxon>Actinomycetota</taxon>
        <taxon>Actinomycetes</taxon>
        <taxon>Micrococcales</taxon>
        <taxon>Microbacteriaceae</taxon>
        <taxon>Gulosibacter</taxon>
    </lineage>
</organism>
<proteinExistence type="predicted"/>
<dbReference type="RefSeq" id="WP_066058031.1">
    <property type="nucleotide sequence ID" value="NZ_JBHUNF010000004.1"/>
</dbReference>
<dbReference type="SUPFAM" id="SSF51126">
    <property type="entry name" value="Pectin lyase-like"/>
    <property type="match status" value="2"/>
</dbReference>
<keyword evidence="2" id="KW-0732">Signal</keyword>
<feature type="region of interest" description="Disordered" evidence="1">
    <location>
        <begin position="651"/>
        <end position="736"/>
    </location>
</feature>
<keyword evidence="4" id="KW-1185">Reference proteome</keyword>
<dbReference type="InterPro" id="IPR006626">
    <property type="entry name" value="PbH1"/>
</dbReference>
<gene>
    <name evidence="3" type="ORF">ACFSUQ_08190</name>
</gene>
<evidence type="ECO:0000313" key="3">
    <source>
        <dbReference type="EMBL" id="MFD2675271.1"/>
    </source>
</evidence>
<dbReference type="PANTHER" id="PTHR11319:SF35">
    <property type="entry name" value="OUTER MEMBRANE PROTEIN PMPC-RELATED"/>
    <property type="match status" value="1"/>
</dbReference>
<dbReference type="InterPro" id="IPR011050">
    <property type="entry name" value="Pectin_lyase_fold/virulence"/>
</dbReference>
<dbReference type="InterPro" id="IPR012332">
    <property type="entry name" value="Autotransporter_pectin_lyase_C"/>
</dbReference>
<dbReference type="EMBL" id="JBHUNF010000004">
    <property type="protein sequence ID" value="MFD2675271.1"/>
    <property type="molecule type" value="Genomic_DNA"/>
</dbReference>
<evidence type="ECO:0000256" key="2">
    <source>
        <dbReference type="SAM" id="SignalP"/>
    </source>
</evidence>
<feature type="signal peptide" evidence="2">
    <location>
        <begin position="1"/>
        <end position="39"/>
    </location>
</feature>
<comment type="caution">
    <text evidence="3">The sequence shown here is derived from an EMBL/GenBank/DDBJ whole genome shotgun (WGS) entry which is preliminary data.</text>
</comment>
<feature type="chain" id="PRO_5047542045" evidence="2">
    <location>
        <begin position="40"/>
        <end position="772"/>
    </location>
</feature>
<sequence>MMHRSAHLKRRGSSAHALVIALVCAALMCLGFPAPAAQAANATVQNDAQLKAAIRTAGTTPSTITIDGTFAGGAVVPAGADITFVGINGGTLQQGGGNVAIEVDAGGKATLGAGLTVRGNDATALSYGLIDVRGEFTMLDGATVSGSQNLGGETGAITVEGTDARFIMSGGAIHDNRVSDDSVERAAGGVYVARGGTADLNGGAIYENGTSAYTGKTGLVAGGVFVNAGGTVNVAGTEIYQNDGQQGGGIAAYSLTKHSPATVNLRDNAVISANRATNGGGIAALGNTRVTMSGGSVDANVTGGSGAGVSVQDLCFAADDRGNSKDGQCAEASVAPSEWAASYPAEFTMTGGEIRDNTASTTGGGISISSTKVTLSGGSIAGNSATLQGGGVYVTSDKYGATIKNAVVTKNAAATQGGGIWLAPSGTTALNASGGVAIGENSAEIAGDDIAAENYGTAFHGELTTGPRAYGGAEATWYQDASTARFDPATASAYPPQTFDTAVTIHSELDADGLALASARASLTISDNHADRGAGIASAGDITFGRNIDTTLTVALTWQDNQGKPLATAAQPESVELELMQVVDGQPHRVDSFTVERDSDWKIALHEFPVQDAAPQFVVSAPTLSGYATSVTKLSGSDASGWTLEATSAPAATATATSTPNAASPAPAEPSASAPVVSVPATMAPTKQPAATATATPGEFGTTSPSSPTAEVIPPKPSRSSGTNDESADADGNLPGTGADVLPLTIGAVAVLCAGVGLSSWHQRSRSEDNIR</sequence>
<dbReference type="Gene3D" id="2.160.20.20">
    <property type="match status" value="1"/>
</dbReference>
<name>A0ABW5RJI7_9MICO</name>
<accession>A0ABW5RJI7</accession>
<evidence type="ECO:0000313" key="4">
    <source>
        <dbReference type="Proteomes" id="UP001597453"/>
    </source>
</evidence>